<keyword evidence="3" id="KW-1185">Reference proteome</keyword>
<feature type="region of interest" description="Disordered" evidence="1">
    <location>
        <begin position="563"/>
        <end position="611"/>
    </location>
</feature>
<dbReference type="Ensembl" id="ENSACLT00000070630.1">
    <property type="protein sequence ID" value="ENSACLP00000073118.1"/>
    <property type="gene ID" value="ENSACLG00000003744.2"/>
</dbReference>
<feature type="compositionally biased region" description="Basic and acidic residues" evidence="1">
    <location>
        <begin position="777"/>
        <end position="814"/>
    </location>
</feature>
<dbReference type="Pfam" id="PF15274">
    <property type="entry name" value="MLIP"/>
    <property type="match status" value="1"/>
</dbReference>
<evidence type="ECO:0008006" key="4">
    <source>
        <dbReference type="Google" id="ProtNLM"/>
    </source>
</evidence>
<feature type="compositionally biased region" description="Low complexity" evidence="1">
    <location>
        <begin position="106"/>
        <end position="122"/>
    </location>
</feature>
<feature type="compositionally biased region" description="Pro residues" evidence="1">
    <location>
        <begin position="566"/>
        <end position="578"/>
    </location>
</feature>
<evidence type="ECO:0000313" key="2">
    <source>
        <dbReference type="Ensembl" id="ENSACLP00000073118.1"/>
    </source>
</evidence>
<gene>
    <name evidence="2" type="primary">MLIP</name>
</gene>
<sequence>MTSATLKHSRGLRQVSVGVPSKLSTFTFVPAVQKLPIKNIFTEKGRSGALTEKPDKNGAVSHEKTSRKSVSDGEIIRAEWVLINDSVEGGAGNVTLPQLKTSPARASLSQTKSSLSISAQSQNTPNHAAAETASMETGADKHRDISQQQCHHTSRHVEVSLGCCANRTPGSEDILSPADSGDLLPTLASSRESILSDASDREKSWSAVQLSSVTSPASLSRTISPCSSVPSGVFTPSVIQVKRHFLAPGSSLIHIPQTCFSSCESLSSSVFSQNPPPRHRPPLTRLSLLTAILRKGRLPVLSSALQRPYTPCWPVNPVTLSFCNACSAASSVASIPLEFSSRFSSLASIDVQNHHCREPTCQSNELNRTCTPSQVQRRSEPVNFTLPRAPVFCSNFLSASPPKHEETVCTTSKTLPLTHISISKLPELKPGSNHTFLKGSADNNLKKLISPSPKLINEPQTSTPQKWSRKPNSSLSKLRWLSQQLRSSPVFPPHPEPSHSCATIFPARADTASPLPPPRNPTGRYELERSHFDPTGATHSQGIRKAPCLSPSCYTPIVFSGWPSPTSSPTPTPSPAPPIRDLTPSPFSLRSTPSPRLGSGISDYSDREGKKRKTHKITLSYKSLAAIPTNTLLLDQQAIDEQVEREMSSCDTLNTGIASDTHTEMCSPAQLRQQSEELYAVIDEILANSIAASTRSSTTNNGLQPKNSSFSKSLGRETKYASLCSLHPSADVERKLLGRKQTKPVIRPMTAIPRLTIEDKDEFHPKPFRQFASKQTSTDKKRVENKHPDEVGKDSHAGTKGKMLREERKAERRSPFSLCDLHIKEPDEQLSRHGKGASASFSSTERHMEGFEAHI</sequence>
<feature type="region of interest" description="Disordered" evidence="1">
    <location>
        <begin position="448"/>
        <end position="474"/>
    </location>
</feature>
<reference evidence="2" key="4">
    <citation type="submission" date="2025-09" db="UniProtKB">
        <authorList>
            <consortium name="Ensembl"/>
        </authorList>
    </citation>
    <scope>IDENTIFICATION</scope>
</reference>
<reference evidence="2 3" key="1">
    <citation type="submission" date="2018-05" db="EMBL/GenBank/DDBJ databases">
        <authorList>
            <person name="Datahose"/>
        </authorList>
    </citation>
    <scope>NUCLEOTIDE SEQUENCE</scope>
</reference>
<dbReference type="GeneID" id="113034512"/>
<reference evidence="3" key="2">
    <citation type="submission" date="2023-03" db="EMBL/GenBank/DDBJ databases">
        <authorList>
            <consortium name="Wellcome Sanger Institute Data Sharing"/>
        </authorList>
    </citation>
    <scope>NUCLEOTIDE SEQUENCE [LARGE SCALE GENOMIC DNA]</scope>
</reference>
<protein>
    <recommendedName>
        <fullName evidence="4">Muscular LMNA-interacting protein</fullName>
    </recommendedName>
</protein>
<reference evidence="2" key="3">
    <citation type="submission" date="2025-08" db="UniProtKB">
        <authorList>
            <consortium name="Ensembl"/>
        </authorList>
    </citation>
    <scope>IDENTIFICATION</scope>
</reference>
<feature type="region of interest" description="Disordered" evidence="1">
    <location>
        <begin position="46"/>
        <end position="71"/>
    </location>
</feature>
<dbReference type="RefSeq" id="XP_026044914.1">
    <property type="nucleotide sequence ID" value="XM_026189129.1"/>
</dbReference>
<name>A0AAX7USS0_ASTCA</name>
<feature type="region of interest" description="Disordered" evidence="1">
    <location>
        <begin position="769"/>
        <end position="855"/>
    </location>
</feature>
<accession>A0AAX7USS0</accession>
<dbReference type="AlphaFoldDB" id="A0AAX7USS0"/>
<evidence type="ECO:0000313" key="3">
    <source>
        <dbReference type="Proteomes" id="UP000265100"/>
    </source>
</evidence>
<dbReference type="PANTHER" id="PTHR31514">
    <property type="entry name" value="MUSCULAR LMNA-INTERACTING PROTEIN MLIP"/>
    <property type="match status" value="1"/>
</dbReference>
<feature type="compositionally biased region" description="Basic and acidic residues" evidence="1">
    <location>
        <begin position="844"/>
        <end position="855"/>
    </location>
</feature>
<feature type="compositionally biased region" description="Basic and acidic residues" evidence="1">
    <location>
        <begin position="821"/>
        <end position="831"/>
    </location>
</feature>
<organism evidence="2 3">
    <name type="scientific">Astatotilapia calliptera</name>
    <name type="common">Eastern happy</name>
    <name type="synonym">Chromis callipterus</name>
    <dbReference type="NCBI Taxonomy" id="8154"/>
    <lineage>
        <taxon>Eukaryota</taxon>
        <taxon>Metazoa</taxon>
        <taxon>Chordata</taxon>
        <taxon>Craniata</taxon>
        <taxon>Vertebrata</taxon>
        <taxon>Euteleostomi</taxon>
        <taxon>Actinopterygii</taxon>
        <taxon>Neopterygii</taxon>
        <taxon>Teleostei</taxon>
        <taxon>Neoteleostei</taxon>
        <taxon>Acanthomorphata</taxon>
        <taxon>Ovalentaria</taxon>
        <taxon>Cichlomorphae</taxon>
        <taxon>Cichliformes</taxon>
        <taxon>Cichlidae</taxon>
        <taxon>African cichlids</taxon>
        <taxon>Pseudocrenilabrinae</taxon>
        <taxon>Haplochromini</taxon>
        <taxon>Astatotilapia</taxon>
    </lineage>
</organism>
<dbReference type="GeneTree" id="ENSGT00390000015862"/>
<dbReference type="PANTHER" id="PTHR31514:SF1">
    <property type="entry name" value="MUSCULAR LMNA-INTERACTING PROTEIN"/>
    <property type="match status" value="1"/>
</dbReference>
<dbReference type="InterPro" id="IPR029331">
    <property type="entry name" value="MLIP"/>
</dbReference>
<proteinExistence type="predicted"/>
<dbReference type="Proteomes" id="UP000265100">
    <property type="component" value="Chromosome 13"/>
</dbReference>
<evidence type="ECO:0000256" key="1">
    <source>
        <dbReference type="SAM" id="MobiDB-lite"/>
    </source>
</evidence>
<feature type="compositionally biased region" description="Polar residues" evidence="1">
    <location>
        <begin position="585"/>
        <end position="594"/>
    </location>
</feature>
<feature type="region of interest" description="Disordered" evidence="1">
    <location>
        <begin position="103"/>
        <end position="151"/>
    </location>
</feature>
<feature type="compositionally biased region" description="Polar residues" evidence="1">
    <location>
        <begin position="458"/>
        <end position="474"/>
    </location>
</feature>
<feature type="region of interest" description="Disordered" evidence="1">
    <location>
        <begin position="508"/>
        <end position="544"/>
    </location>
</feature>